<feature type="transmembrane region" description="Helical" evidence="11">
    <location>
        <begin position="302"/>
        <end position="321"/>
    </location>
</feature>
<evidence type="ECO:0000256" key="9">
    <source>
        <dbReference type="ARBA" id="ARBA00037192"/>
    </source>
</evidence>
<dbReference type="CDD" id="cd17397">
    <property type="entry name" value="MFS_DIRC2"/>
    <property type="match status" value="1"/>
</dbReference>
<dbReference type="Gene3D" id="1.20.1250.20">
    <property type="entry name" value="MFS general substrate transporter like domains"/>
    <property type="match status" value="2"/>
</dbReference>
<feature type="transmembrane region" description="Helical" evidence="11">
    <location>
        <begin position="34"/>
        <end position="54"/>
    </location>
</feature>
<evidence type="ECO:0000256" key="4">
    <source>
        <dbReference type="ARBA" id="ARBA00022692"/>
    </source>
</evidence>
<dbReference type="SUPFAM" id="SSF103473">
    <property type="entry name" value="MFS general substrate transporter"/>
    <property type="match status" value="1"/>
</dbReference>
<feature type="transmembrane region" description="Helical" evidence="11">
    <location>
        <begin position="268"/>
        <end position="290"/>
    </location>
</feature>
<evidence type="ECO:0000256" key="6">
    <source>
        <dbReference type="ARBA" id="ARBA00023136"/>
    </source>
</evidence>
<feature type="transmembrane region" description="Helical" evidence="11">
    <location>
        <begin position="333"/>
        <end position="357"/>
    </location>
</feature>
<comment type="subcellular location">
    <subcellularLocation>
        <location evidence="1">Lysosome membrane</location>
        <topology evidence="1">Multi-pass membrane protein</topology>
    </subcellularLocation>
</comment>
<dbReference type="Proteomes" id="UP001249851">
    <property type="component" value="Unassembled WGS sequence"/>
</dbReference>
<protein>
    <submittedName>
        <fullName evidence="12">Solute carrier family 49 member 4-like protein</fullName>
    </submittedName>
</protein>
<evidence type="ECO:0000256" key="11">
    <source>
        <dbReference type="SAM" id="Phobius"/>
    </source>
</evidence>
<feature type="transmembrane region" description="Helical" evidence="11">
    <location>
        <begin position="425"/>
        <end position="445"/>
    </location>
</feature>
<evidence type="ECO:0000256" key="1">
    <source>
        <dbReference type="ARBA" id="ARBA00004155"/>
    </source>
</evidence>
<gene>
    <name evidence="12" type="ORF">P5673_004989</name>
</gene>
<evidence type="ECO:0000256" key="7">
    <source>
        <dbReference type="ARBA" id="ARBA00023180"/>
    </source>
</evidence>
<evidence type="ECO:0000256" key="3">
    <source>
        <dbReference type="ARBA" id="ARBA00022448"/>
    </source>
</evidence>
<dbReference type="PANTHER" id="PTHR10924:SF27">
    <property type="entry name" value="SOLUTE CARRIER FAMILY 49 MEMBER 4"/>
    <property type="match status" value="1"/>
</dbReference>
<evidence type="ECO:0000256" key="5">
    <source>
        <dbReference type="ARBA" id="ARBA00022989"/>
    </source>
</evidence>
<dbReference type="InterPro" id="IPR011701">
    <property type="entry name" value="MFS"/>
</dbReference>
<evidence type="ECO:0000256" key="8">
    <source>
        <dbReference type="ARBA" id="ARBA00023228"/>
    </source>
</evidence>
<dbReference type="PANTHER" id="PTHR10924">
    <property type="entry name" value="MAJOR FACILITATOR SUPERFAMILY PROTEIN-RELATED"/>
    <property type="match status" value="1"/>
</dbReference>
<evidence type="ECO:0000256" key="2">
    <source>
        <dbReference type="ARBA" id="ARBA00008335"/>
    </source>
</evidence>
<feature type="transmembrane region" description="Helical" evidence="11">
    <location>
        <begin position="397"/>
        <end position="419"/>
    </location>
</feature>
<comment type="caution">
    <text evidence="12">The sequence shown here is derived from an EMBL/GenBank/DDBJ whole genome shotgun (WGS) entry which is preliminary data.</text>
</comment>
<keyword evidence="4 11" id="KW-0812">Transmembrane</keyword>
<dbReference type="InterPro" id="IPR049604">
    <property type="entry name" value="SLC49A4-like"/>
</dbReference>
<keyword evidence="13" id="KW-1185">Reference proteome</keyword>
<keyword evidence="5 11" id="KW-1133">Transmembrane helix</keyword>
<accession>A0AAD9VDQ3</accession>
<dbReference type="EMBL" id="JARQWQ010000008">
    <property type="protein sequence ID" value="KAK2570212.1"/>
    <property type="molecule type" value="Genomic_DNA"/>
</dbReference>
<keyword evidence="7" id="KW-0325">Glycoprotein</keyword>
<name>A0AAD9VDQ3_ACRCE</name>
<evidence type="ECO:0000313" key="13">
    <source>
        <dbReference type="Proteomes" id="UP001249851"/>
    </source>
</evidence>
<dbReference type="AlphaFoldDB" id="A0AAD9VDQ3"/>
<comment type="function">
    <text evidence="9">Mediates H(+)-dependent pyridoxine transport.</text>
</comment>
<dbReference type="GO" id="GO:0005765">
    <property type="term" value="C:lysosomal membrane"/>
    <property type="evidence" value="ECO:0007669"/>
    <property type="project" value="UniProtKB-SubCell"/>
</dbReference>
<dbReference type="GO" id="GO:0022857">
    <property type="term" value="F:transmembrane transporter activity"/>
    <property type="evidence" value="ECO:0007669"/>
    <property type="project" value="InterPro"/>
</dbReference>
<proteinExistence type="inferred from homology"/>
<evidence type="ECO:0000313" key="12">
    <source>
        <dbReference type="EMBL" id="KAK2570212.1"/>
    </source>
</evidence>
<feature type="transmembrane region" description="Helical" evidence="11">
    <location>
        <begin position="74"/>
        <end position="93"/>
    </location>
</feature>
<dbReference type="InterPro" id="IPR036259">
    <property type="entry name" value="MFS_trans_sf"/>
</dbReference>
<dbReference type="Pfam" id="PF07690">
    <property type="entry name" value="MFS_1"/>
    <property type="match status" value="1"/>
</dbReference>
<keyword evidence="6 11" id="KW-0472">Membrane</keyword>
<evidence type="ECO:0000256" key="10">
    <source>
        <dbReference type="ARBA" id="ARBA00048410"/>
    </source>
</evidence>
<feature type="transmembrane region" description="Helical" evidence="11">
    <location>
        <begin position="99"/>
        <end position="119"/>
    </location>
</feature>
<organism evidence="12 13">
    <name type="scientific">Acropora cervicornis</name>
    <name type="common">Staghorn coral</name>
    <dbReference type="NCBI Taxonomy" id="6130"/>
    <lineage>
        <taxon>Eukaryota</taxon>
        <taxon>Metazoa</taxon>
        <taxon>Cnidaria</taxon>
        <taxon>Anthozoa</taxon>
        <taxon>Hexacorallia</taxon>
        <taxon>Scleractinia</taxon>
        <taxon>Astrocoeniina</taxon>
        <taxon>Acroporidae</taxon>
        <taxon>Acropora</taxon>
    </lineage>
</organism>
<keyword evidence="8" id="KW-0458">Lysosome</keyword>
<keyword evidence="3" id="KW-0813">Transport</keyword>
<sequence length="503" mass="55425">MADGLLSASQSFHSKNREALDTVTDSCAVYHRRWYILAVFSLIAGVQAAAWNTWGPITGSAEDVFGWSDGTIALLENWGPIAYIISFLLFSWLMDVKGLRISVLITVALMFLGTGLRCITFRPEPATWLIHVGQFLNDLAAPVAMGGPPLVSSTWFPPHQRATATAISSLMSYVGISVSFGIGPFVLNPSEVADPPNSTEKSLVEVKNVSNKLPKEIPWNEAIIIARHHIMVYMYVAKPPKPPSFSAAKRKIDYIEGGKRLMKNCQFWNLNILYGATTGVFSGWGGVLAVNLLSFNLKQDTAGWIGFYANIAGCIFGFIMARFADVFTGRMKLFLVFLFFGSTASFLWFSLLCQGIIPFSKVWLYISAVLGGCFINGSIPLFYELTIETTYPIAEGIPMAVITTSNHVACLLFLAALMIPGIGTMWMNWCMVGICGGCIPLLLLFRERYTRLELDAVNRQARGSRKQINADHESTPLILSQERHKNGDDVSLPNGTHFSNTEV</sequence>
<reference evidence="12" key="1">
    <citation type="journal article" date="2023" name="G3 (Bethesda)">
        <title>Whole genome assembly and annotation of the endangered Caribbean coral Acropora cervicornis.</title>
        <authorList>
            <person name="Selwyn J.D."/>
            <person name="Vollmer S.V."/>
        </authorList>
    </citation>
    <scope>NUCLEOTIDE SEQUENCE</scope>
    <source>
        <strain evidence="12">K2</strain>
    </source>
</reference>
<feature type="transmembrane region" description="Helical" evidence="11">
    <location>
        <begin position="363"/>
        <end position="385"/>
    </location>
</feature>
<comment type="catalytic activity">
    <reaction evidence="10">
        <text>pyridoxine(out) + n H(+)(out) = pyridoxine(in) + n H(+)(in)</text>
        <dbReference type="Rhea" id="RHEA:76203"/>
        <dbReference type="ChEBI" id="CHEBI:15378"/>
        <dbReference type="ChEBI" id="CHEBI:16709"/>
    </reaction>
</comment>
<comment type="similarity">
    <text evidence="2">Belongs to the major facilitator superfamily.</text>
</comment>
<reference evidence="12" key="2">
    <citation type="journal article" date="2023" name="Science">
        <title>Genomic signatures of disease resistance in endangered staghorn corals.</title>
        <authorList>
            <person name="Vollmer S.V."/>
            <person name="Selwyn J.D."/>
            <person name="Despard B.A."/>
            <person name="Roesel C.L."/>
        </authorList>
    </citation>
    <scope>NUCLEOTIDE SEQUENCE</scope>
    <source>
        <strain evidence="12">K2</strain>
    </source>
</reference>
<dbReference type="InterPro" id="IPR049680">
    <property type="entry name" value="FLVCR1-2_SLC49-like"/>
</dbReference>